<evidence type="ECO:0000256" key="2">
    <source>
        <dbReference type="ARBA" id="ARBA00006526"/>
    </source>
</evidence>
<evidence type="ECO:0000313" key="13">
    <source>
        <dbReference type="EMBL" id="OON36988.1"/>
    </source>
</evidence>
<protein>
    <recommendedName>
        <fullName evidence="3">ABC-type xenobiotic transporter</fullName>
        <ecNumber evidence="3">7.6.2.2</ecNumber>
    </recommendedName>
</protein>
<evidence type="ECO:0000256" key="10">
    <source>
        <dbReference type="SAM" id="Phobius"/>
    </source>
</evidence>
<comment type="subcellular location">
    <subcellularLocation>
        <location evidence="1">Cell membrane</location>
        <topology evidence="1">Multi-pass membrane protein</topology>
    </subcellularLocation>
</comment>
<dbReference type="PANTHER" id="PTHR24221">
    <property type="entry name" value="ATP-BINDING CASSETTE SUB-FAMILY B"/>
    <property type="match status" value="1"/>
</dbReference>
<proteinExistence type="inferred from homology"/>
<dbReference type="Gene3D" id="1.20.1560.10">
    <property type="entry name" value="ABC transporter type 1, transmembrane domain"/>
    <property type="match status" value="1"/>
</dbReference>
<comment type="catalytic activity">
    <reaction evidence="9">
        <text>ATP + H2O + xenobioticSide 1 = ADP + phosphate + xenobioticSide 2.</text>
        <dbReference type="EC" id="7.6.2.2"/>
    </reaction>
</comment>
<feature type="domain" description="ABC transmembrane type-1" evidence="12">
    <location>
        <begin position="15"/>
        <end position="292"/>
    </location>
</feature>
<dbReference type="GO" id="GO:0008559">
    <property type="term" value="F:ABC-type xenobiotic transporter activity"/>
    <property type="evidence" value="ECO:0007669"/>
    <property type="project" value="UniProtKB-EC"/>
</dbReference>
<keyword evidence="5" id="KW-0547">Nucleotide-binding</keyword>
<evidence type="ECO:0000256" key="6">
    <source>
        <dbReference type="ARBA" id="ARBA00022840"/>
    </source>
</evidence>
<keyword evidence="6" id="KW-0067">ATP-binding</keyword>
<comment type="similarity">
    <text evidence="2">Belongs to the ABC transporter superfamily. Drug exporter-2 (TC 3.A.1.117) family.</text>
</comment>
<dbReference type="SMART" id="SM00382">
    <property type="entry name" value="AAA"/>
    <property type="match status" value="1"/>
</dbReference>
<dbReference type="GO" id="GO:0034040">
    <property type="term" value="F:ATPase-coupled lipid transmembrane transporter activity"/>
    <property type="evidence" value="ECO:0007669"/>
    <property type="project" value="TreeGrafter"/>
</dbReference>
<comment type="caution">
    <text evidence="13">The sequence shown here is derived from an EMBL/GenBank/DDBJ whole genome shotgun (WGS) entry which is preliminary data.</text>
</comment>
<evidence type="ECO:0000256" key="3">
    <source>
        <dbReference type="ARBA" id="ARBA00012191"/>
    </source>
</evidence>
<dbReference type="PROSITE" id="PS00211">
    <property type="entry name" value="ABC_TRANSPORTER_1"/>
    <property type="match status" value="1"/>
</dbReference>
<evidence type="ECO:0000256" key="5">
    <source>
        <dbReference type="ARBA" id="ARBA00022741"/>
    </source>
</evidence>
<dbReference type="OrthoDB" id="9760776at2"/>
<dbReference type="NCBIfam" id="TIGR01194">
    <property type="entry name" value="cyc_pep_trnsptr"/>
    <property type="match status" value="1"/>
</dbReference>
<evidence type="ECO:0000256" key="1">
    <source>
        <dbReference type="ARBA" id="ARBA00004651"/>
    </source>
</evidence>
<dbReference type="SUPFAM" id="SSF90123">
    <property type="entry name" value="ABC transporter transmembrane region"/>
    <property type="match status" value="1"/>
</dbReference>
<dbReference type="InterPro" id="IPR039421">
    <property type="entry name" value="Type_1_exporter"/>
</dbReference>
<keyword evidence="7 10" id="KW-1133">Transmembrane helix</keyword>
<dbReference type="STRING" id="1926881.BTJ39_21145"/>
<reference evidence="13 14" key="1">
    <citation type="submission" date="2016-12" db="EMBL/GenBank/DDBJ databases">
        <title>Izhakiella australiana sp. nov. of genus Izhakiella isolated from Australian desert.</title>
        <authorList>
            <person name="Ji M."/>
        </authorList>
    </citation>
    <scope>NUCLEOTIDE SEQUENCE [LARGE SCALE GENOMIC DNA]</scope>
    <source>
        <strain evidence="13 14">D4N98</strain>
    </source>
</reference>
<keyword evidence="8 10" id="KW-0472">Membrane</keyword>
<dbReference type="GO" id="GO:0015833">
    <property type="term" value="P:peptide transport"/>
    <property type="evidence" value="ECO:0007669"/>
    <property type="project" value="InterPro"/>
</dbReference>
<evidence type="ECO:0000256" key="7">
    <source>
        <dbReference type="ARBA" id="ARBA00022989"/>
    </source>
</evidence>
<accession>A0A1S8YE01</accession>
<dbReference type="InterPro" id="IPR017871">
    <property type="entry name" value="ABC_transporter-like_CS"/>
</dbReference>
<dbReference type="InterPro" id="IPR005898">
    <property type="entry name" value="Cyc_pep_transpt_SyrD/YojI"/>
</dbReference>
<dbReference type="EC" id="7.6.2.2" evidence="3"/>
<dbReference type="RefSeq" id="WP_078004706.1">
    <property type="nucleotide sequence ID" value="NZ_MRUL01000023.1"/>
</dbReference>
<name>A0A1S8YE01_9GAMM</name>
<dbReference type="PROSITE" id="PS50893">
    <property type="entry name" value="ABC_TRANSPORTER_2"/>
    <property type="match status" value="1"/>
</dbReference>
<dbReference type="AlphaFoldDB" id="A0A1S8YE01"/>
<dbReference type="GO" id="GO:0005524">
    <property type="term" value="F:ATP binding"/>
    <property type="evidence" value="ECO:0007669"/>
    <property type="project" value="UniProtKB-KW"/>
</dbReference>
<feature type="transmembrane region" description="Helical" evidence="10">
    <location>
        <begin position="56"/>
        <end position="76"/>
    </location>
</feature>
<evidence type="ECO:0000259" key="12">
    <source>
        <dbReference type="PROSITE" id="PS50929"/>
    </source>
</evidence>
<gene>
    <name evidence="13" type="ORF">BTJ39_21145</name>
</gene>
<evidence type="ECO:0000256" key="9">
    <source>
        <dbReference type="ARBA" id="ARBA00034018"/>
    </source>
</evidence>
<dbReference type="InterPro" id="IPR036640">
    <property type="entry name" value="ABC1_TM_sf"/>
</dbReference>
<dbReference type="PROSITE" id="PS50929">
    <property type="entry name" value="ABC_TM1F"/>
    <property type="match status" value="1"/>
</dbReference>
<dbReference type="GO" id="GO:0016887">
    <property type="term" value="F:ATP hydrolysis activity"/>
    <property type="evidence" value="ECO:0007669"/>
    <property type="project" value="InterPro"/>
</dbReference>
<dbReference type="InterPro" id="IPR003593">
    <property type="entry name" value="AAA+_ATPase"/>
</dbReference>
<evidence type="ECO:0000259" key="11">
    <source>
        <dbReference type="PROSITE" id="PS50893"/>
    </source>
</evidence>
<dbReference type="PANTHER" id="PTHR24221:SF654">
    <property type="entry name" value="ATP-BINDING CASSETTE SUB-FAMILY B MEMBER 6"/>
    <property type="match status" value="1"/>
</dbReference>
<evidence type="ECO:0000256" key="8">
    <source>
        <dbReference type="ARBA" id="ARBA00023136"/>
    </source>
</evidence>
<dbReference type="InterPro" id="IPR003439">
    <property type="entry name" value="ABC_transporter-like_ATP-bd"/>
</dbReference>
<feature type="domain" description="ABC transporter" evidence="11">
    <location>
        <begin position="324"/>
        <end position="534"/>
    </location>
</feature>
<dbReference type="InterPro" id="IPR011527">
    <property type="entry name" value="ABC1_TM_dom"/>
</dbReference>
<dbReference type="Proteomes" id="UP000190667">
    <property type="component" value="Unassembled WGS sequence"/>
</dbReference>
<evidence type="ECO:0000313" key="14">
    <source>
        <dbReference type="Proteomes" id="UP000190667"/>
    </source>
</evidence>
<organism evidence="13 14">
    <name type="scientific">Izhakiella australiensis</name>
    <dbReference type="NCBI Taxonomy" id="1926881"/>
    <lineage>
        <taxon>Bacteria</taxon>
        <taxon>Pseudomonadati</taxon>
        <taxon>Pseudomonadota</taxon>
        <taxon>Gammaproteobacteria</taxon>
        <taxon>Enterobacterales</taxon>
        <taxon>Erwiniaceae</taxon>
        <taxon>Izhakiella</taxon>
    </lineage>
</organism>
<dbReference type="GO" id="GO:0005886">
    <property type="term" value="C:plasma membrane"/>
    <property type="evidence" value="ECO:0007669"/>
    <property type="project" value="UniProtKB-SubCell"/>
</dbReference>
<dbReference type="InterPro" id="IPR027417">
    <property type="entry name" value="P-loop_NTPase"/>
</dbReference>
<feature type="transmembrane region" description="Helical" evidence="10">
    <location>
        <begin position="12"/>
        <end position="36"/>
    </location>
</feature>
<keyword evidence="14" id="KW-1185">Reference proteome</keyword>
<keyword evidence="4 10" id="KW-0812">Transmembrane</keyword>
<evidence type="ECO:0000256" key="4">
    <source>
        <dbReference type="ARBA" id="ARBA00022692"/>
    </source>
</evidence>
<dbReference type="EMBL" id="MRUL01000023">
    <property type="protein sequence ID" value="OON36988.1"/>
    <property type="molecule type" value="Genomic_DNA"/>
</dbReference>
<feature type="transmembrane region" description="Helical" evidence="10">
    <location>
        <begin position="230"/>
        <end position="253"/>
    </location>
</feature>
<dbReference type="SUPFAM" id="SSF52540">
    <property type="entry name" value="P-loop containing nucleoside triphosphate hydrolases"/>
    <property type="match status" value="1"/>
</dbReference>
<dbReference type="GO" id="GO:1904680">
    <property type="term" value="F:peptide transmembrane transporter activity"/>
    <property type="evidence" value="ECO:0007669"/>
    <property type="project" value="InterPro"/>
</dbReference>
<dbReference type="Pfam" id="PF00664">
    <property type="entry name" value="ABC_membrane"/>
    <property type="match status" value="1"/>
</dbReference>
<feature type="transmembrane region" description="Helical" evidence="10">
    <location>
        <begin position="273"/>
        <end position="297"/>
    </location>
</feature>
<dbReference type="Pfam" id="PF00005">
    <property type="entry name" value="ABC_tran"/>
    <property type="match status" value="1"/>
</dbReference>
<feature type="transmembrane region" description="Helical" evidence="10">
    <location>
        <begin position="116"/>
        <end position="135"/>
    </location>
</feature>
<feature type="transmembrane region" description="Helical" evidence="10">
    <location>
        <begin position="141"/>
        <end position="165"/>
    </location>
</feature>
<dbReference type="Gene3D" id="3.40.50.300">
    <property type="entry name" value="P-loop containing nucleotide triphosphate hydrolases"/>
    <property type="match status" value="1"/>
</dbReference>
<sequence>MKLLFTLAKGIYGWLLLAVCAGLISGLSNASLLALINSSIHLPDDADLLRPGGQFLLLMLAMLSGRLISQTTFMYLGQRLKATLRSQVTHNSSEAAWRDMEKTGVSRVLAVVTQDLDTLVVLFVNLPNLLIYSAVIGGSLIYLGFLSLPVLAMAIVAMLLGGLGYHFTHRQAIALLHSSRNREATLIEQIKNLFDGGREYKLNPHRRRRFVQGALAENIEQVRVERTRGYVLFAWAAVWGSLLFFLFIGSVLFLLRGYISLDPAVLTGYTLVFLYMIVPVEGLLGALPTIGSARIALQRIEEIRRSLTPEALRSLTAPPALESLELCNVLYHYRGEDDKPFVLGPLNVSFQPGELVFITGGNGSGKTTFAHLLVGLYPPDAGEIILNGSKIAPQDWEVYRQHFSAIFNDFFLFDEIEDPSEAVIKKADSLLQRLRLDQKVSLRDGRFSTIALSQGQRKRLALLLVWLESRPFCLFDEWAADQDPEFKAFFYTTLLPMLKAEGKTVVVITHDDRYFQLADRLLKLEMGQWVPLPSRQ</sequence>